<evidence type="ECO:0000259" key="1">
    <source>
        <dbReference type="Pfam" id="PF18367"/>
    </source>
</evidence>
<evidence type="ECO:0000313" key="3">
    <source>
        <dbReference type="EMBL" id="MBD9700254.1"/>
    </source>
</evidence>
<dbReference type="InterPro" id="IPR048576">
    <property type="entry name" value="Rv2175c_wHTH"/>
</dbReference>
<dbReference type="Proteomes" id="UP000642107">
    <property type="component" value="Unassembled WGS sequence"/>
</dbReference>
<keyword evidence="3" id="KW-0238">DNA-binding</keyword>
<protein>
    <submittedName>
        <fullName evidence="3">DNA-binding protein</fullName>
    </submittedName>
</protein>
<proteinExistence type="predicted"/>
<sequence length="132" mass="14637">MTDTTSPGEWLTLPDVAELLGTDVSKVRGMLHDRVIIAVRRGENPVKRVPADFFVPRHLQNPADRRQPVEGERPVPLPSLQGTIALLADLRFDDEAIVDWLLADNDEIGTSPLAALREGRKSEVRRVAQALL</sequence>
<name>A0ABR9DTK0_9MICO</name>
<feature type="domain" description="Rv2175c C-terminal" evidence="1">
    <location>
        <begin position="79"/>
        <end position="131"/>
    </location>
</feature>
<dbReference type="InterPro" id="IPR041098">
    <property type="entry name" value="Rv2175c_C"/>
</dbReference>
<evidence type="ECO:0000313" key="4">
    <source>
        <dbReference type="Proteomes" id="UP000642107"/>
    </source>
</evidence>
<reference evidence="3 4" key="1">
    <citation type="submission" date="2020-09" db="EMBL/GenBank/DDBJ databases">
        <title>Flavimobilis rhizosphaerae sp. nov., isolated from rhizosphere soil of Spartina alterniflora.</title>
        <authorList>
            <person name="Hanqin C."/>
        </authorList>
    </citation>
    <scope>NUCLEOTIDE SEQUENCE [LARGE SCALE GENOMIC DNA]</scope>
    <source>
        <strain evidence="3 4">GY 10621</strain>
    </source>
</reference>
<dbReference type="Pfam" id="PF21531">
    <property type="entry name" value="Rv2175c_wHTH"/>
    <property type="match status" value="1"/>
</dbReference>
<comment type="caution">
    <text evidence="3">The sequence shown here is derived from an EMBL/GenBank/DDBJ whole genome shotgun (WGS) entry which is preliminary data.</text>
</comment>
<feature type="domain" description="DNA-binding protein Rv2175c wHTH" evidence="2">
    <location>
        <begin position="9"/>
        <end position="54"/>
    </location>
</feature>
<organism evidence="3 4">
    <name type="scientific">Flavimobilis rhizosphaerae</name>
    <dbReference type="NCBI Taxonomy" id="2775421"/>
    <lineage>
        <taxon>Bacteria</taxon>
        <taxon>Bacillati</taxon>
        <taxon>Actinomycetota</taxon>
        <taxon>Actinomycetes</taxon>
        <taxon>Micrococcales</taxon>
        <taxon>Jonesiaceae</taxon>
        <taxon>Flavimobilis</taxon>
    </lineage>
</organism>
<dbReference type="GO" id="GO:0003677">
    <property type="term" value="F:DNA binding"/>
    <property type="evidence" value="ECO:0007669"/>
    <property type="project" value="UniProtKB-KW"/>
</dbReference>
<dbReference type="EMBL" id="JACZDF010000007">
    <property type="protein sequence ID" value="MBD9700254.1"/>
    <property type="molecule type" value="Genomic_DNA"/>
</dbReference>
<dbReference type="Pfam" id="PF18367">
    <property type="entry name" value="Rv2175c_C"/>
    <property type="match status" value="1"/>
</dbReference>
<gene>
    <name evidence="3" type="ORF">IGS67_12270</name>
</gene>
<accession>A0ABR9DTK0</accession>
<keyword evidence="4" id="KW-1185">Reference proteome</keyword>
<evidence type="ECO:0000259" key="2">
    <source>
        <dbReference type="Pfam" id="PF21531"/>
    </source>
</evidence>
<dbReference type="RefSeq" id="WP_192281494.1">
    <property type="nucleotide sequence ID" value="NZ_JACZDF010000007.1"/>
</dbReference>